<name>A0A3D8IWM9_9HELI</name>
<protein>
    <submittedName>
        <fullName evidence="1">Uncharacterized protein</fullName>
    </submittedName>
</protein>
<accession>A0A3D8IWM9</accession>
<comment type="caution">
    <text evidence="1">The sequence shown here is derived from an EMBL/GenBank/DDBJ whole genome shotgun (WGS) entry which is preliminary data.</text>
</comment>
<reference evidence="1 2" key="1">
    <citation type="submission" date="2018-04" db="EMBL/GenBank/DDBJ databases">
        <title>Novel Campyloabacter and Helicobacter Species and Strains.</title>
        <authorList>
            <person name="Mannion A.J."/>
            <person name="Shen Z."/>
            <person name="Fox J.G."/>
        </authorList>
    </citation>
    <scope>NUCLEOTIDE SEQUENCE [LARGE SCALE GENOMIC DNA]</scope>
    <source>
        <strain evidence="1 2">ATCC 700242</strain>
    </source>
</reference>
<evidence type="ECO:0000313" key="1">
    <source>
        <dbReference type="EMBL" id="RDU69024.1"/>
    </source>
</evidence>
<keyword evidence="2" id="KW-1185">Reference proteome</keyword>
<gene>
    <name evidence="1" type="ORF">CQA62_04085</name>
</gene>
<proteinExistence type="predicted"/>
<dbReference type="AlphaFoldDB" id="A0A3D8IWM9"/>
<organism evidence="1 2">
    <name type="scientific">Helicobacter cholecystus</name>
    <dbReference type="NCBI Taxonomy" id="45498"/>
    <lineage>
        <taxon>Bacteria</taxon>
        <taxon>Pseudomonadati</taxon>
        <taxon>Campylobacterota</taxon>
        <taxon>Epsilonproteobacteria</taxon>
        <taxon>Campylobacterales</taxon>
        <taxon>Helicobacteraceae</taxon>
        <taxon>Helicobacter</taxon>
    </lineage>
</organism>
<dbReference type="EMBL" id="NXLU01000004">
    <property type="protein sequence ID" value="RDU69024.1"/>
    <property type="molecule type" value="Genomic_DNA"/>
</dbReference>
<evidence type="ECO:0000313" key="2">
    <source>
        <dbReference type="Proteomes" id="UP000257067"/>
    </source>
</evidence>
<dbReference type="Proteomes" id="UP000257067">
    <property type="component" value="Unassembled WGS sequence"/>
</dbReference>
<sequence length="59" mass="7010">MAKRSGGVFWIDQYTFSLPLKHSFENQKIKLPQHNLIKFFLRINEGVTFLYKQPLLSKI</sequence>